<accession>A0ABZ0AWE4</accession>
<evidence type="ECO:0000313" key="3">
    <source>
        <dbReference type="Proteomes" id="UP001302257"/>
    </source>
</evidence>
<protein>
    <submittedName>
        <fullName evidence="2">DsDNA nuclease domain-containing protein</fullName>
    </submittedName>
</protein>
<evidence type="ECO:0000313" key="2">
    <source>
        <dbReference type="EMBL" id="WNO03967.1"/>
    </source>
</evidence>
<dbReference type="Proteomes" id="UP001302257">
    <property type="component" value="Chromosome"/>
</dbReference>
<name>A0ABZ0AWE4_9BURK</name>
<sequence>MTIPVTSRIAEIEKIESDDNLHDFAGPHSGKGSDFASYWIIFRIVELEKAKRSDYLFVCEYMQDVAEFDSSSAPEHLKLYQLKKKEGGYWTESELTGQTKKKKMPKGDKPVMKLMNHVLSFQALQATGVFLSNSKFHVALATGQSSINQESIGLHELEATYCAELKKAIADTRSINPSDVDLKVLELRYTPLALDDLERHLSGVMLEYLTEIAPDSASQASSLVETLFSRIRARARRTEKCVGLSDLISKRGFPRDSFVKAVESLKAIPNGAAHRIKLLDKLSQKYDWSTYEQTQVQIALTVCAREKILAGDACRWALDKSSLASILSISVDMGYSDQETFESVCECLAAEIPELRPMEIKALAIYEMTEWNLNQTRA</sequence>
<evidence type="ECO:0000259" key="1">
    <source>
        <dbReference type="Pfam" id="PF14130"/>
    </source>
</evidence>
<dbReference type="Pfam" id="PF14130">
    <property type="entry name" value="Cap4_nuclease"/>
    <property type="match status" value="1"/>
</dbReference>
<keyword evidence="3" id="KW-1185">Reference proteome</keyword>
<dbReference type="RefSeq" id="WP_313866838.1">
    <property type="nucleotide sequence ID" value="NZ_CP132507.1"/>
</dbReference>
<reference evidence="2 3" key="1">
    <citation type="submission" date="2023-08" db="EMBL/GenBank/DDBJ databases">
        <title>Rhodoferax potami sp. nov. and Rhodoferax mekongensis sp. nov., isolated from the Mekong River in Thailand.</title>
        <authorList>
            <person name="Kitikhun S."/>
            <person name="Charoenyingcharoen P."/>
            <person name="Siriarchawattana P."/>
            <person name="Likhitrattanapisal S."/>
            <person name="Nilsakha T."/>
            <person name="Chanpet A."/>
            <person name="Rattanawaree P."/>
            <person name="Ingsriswang S."/>
        </authorList>
    </citation>
    <scope>NUCLEOTIDE SEQUENCE [LARGE SCALE GENOMIC DNA]</scope>
    <source>
        <strain evidence="2 3">TBRC 17307</strain>
    </source>
</reference>
<feature type="domain" description="CD-NTase associated protein 4-like DNA endonuclease" evidence="1">
    <location>
        <begin position="25"/>
        <end position="234"/>
    </location>
</feature>
<gene>
    <name evidence="2" type="ORF">RAN89_13750</name>
</gene>
<organism evidence="2 3">
    <name type="scientific">Rhodoferax mekongensis</name>
    <dbReference type="NCBI Taxonomy" id="3068341"/>
    <lineage>
        <taxon>Bacteria</taxon>
        <taxon>Pseudomonadati</taxon>
        <taxon>Pseudomonadota</taxon>
        <taxon>Betaproteobacteria</taxon>
        <taxon>Burkholderiales</taxon>
        <taxon>Comamonadaceae</taxon>
        <taxon>Rhodoferax</taxon>
    </lineage>
</organism>
<dbReference type="InterPro" id="IPR025382">
    <property type="entry name" value="Cap4-like_endonuclease_dom"/>
</dbReference>
<proteinExistence type="predicted"/>
<dbReference type="EMBL" id="CP132507">
    <property type="protein sequence ID" value="WNO03967.1"/>
    <property type="molecule type" value="Genomic_DNA"/>
</dbReference>